<keyword evidence="2" id="KW-1185">Reference proteome</keyword>
<proteinExistence type="predicted"/>
<dbReference type="Gramene" id="AUR62029680-RA">
    <property type="protein sequence ID" value="AUR62029680-RA:cds"/>
    <property type="gene ID" value="AUR62029680"/>
</dbReference>
<dbReference type="Proteomes" id="UP000596660">
    <property type="component" value="Unplaced"/>
</dbReference>
<accession>A0A803MHT2</accession>
<evidence type="ECO:0000313" key="1">
    <source>
        <dbReference type="EnsemblPlants" id="AUR62029680-RA:cds"/>
    </source>
</evidence>
<dbReference type="EnsemblPlants" id="AUR62029680-RA">
    <property type="protein sequence ID" value="AUR62029680-RA:cds"/>
    <property type="gene ID" value="AUR62029680"/>
</dbReference>
<dbReference type="AlphaFoldDB" id="A0A803MHT2"/>
<evidence type="ECO:0000313" key="2">
    <source>
        <dbReference type="Proteomes" id="UP000596660"/>
    </source>
</evidence>
<protein>
    <submittedName>
        <fullName evidence="1">Uncharacterized protein</fullName>
    </submittedName>
</protein>
<name>A0A803MHT2_CHEQI</name>
<sequence length="227" mass="25969">MFVLMFIFVGRINNRNSVPEFEVDSLSMKVYNNTEKLATADLNFTVTLKNKDEGLLSFNEMQVSLEYHQNDEIISSTTLDAFLQDDKQRQIQFGMLISAQYLRNETMDSIYRDNVLRFGLQAQGHYVRPRDHYFDKCEIKLECDDIGVGFSPENNNSTITGSLIVSPLPCKCKSECNKKRYYRIAFILVCYFKFLAMFVVVEGPVAPVPVALVALVRLGICLRLTIS</sequence>
<reference evidence="1" key="1">
    <citation type="journal article" date="2017" name="Nature">
        <title>The genome of Chenopodium quinoa.</title>
        <authorList>
            <person name="Jarvis D.E."/>
            <person name="Ho Y.S."/>
            <person name="Lightfoot D.J."/>
            <person name="Schmoeckel S.M."/>
            <person name="Li B."/>
            <person name="Borm T.J.A."/>
            <person name="Ohyanagi H."/>
            <person name="Mineta K."/>
            <person name="Michell C.T."/>
            <person name="Saber N."/>
            <person name="Kharbatia N.M."/>
            <person name="Rupper R.R."/>
            <person name="Sharp A.R."/>
            <person name="Dally N."/>
            <person name="Boughton B.A."/>
            <person name="Woo Y.H."/>
            <person name="Gao G."/>
            <person name="Schijlen E.G.W.M."/>
            <person name="Guo X."/>
            <person name="Momin A.A."/>
            <person name="Negrao S."/>
            <person name="Al-Babili S."/>
            <person name="Gehring C."/>
            <person name="Roessner U."/>
            <person name="Jung C."/>
            <person name="Murphy K."/>
            <person name="Arold S.T."/>
            <person name="Gojobori T."/>
            <person name="van der Linden C.G."/>
            <person name="van Loo E.N."/>
            <person name="Jellen E.N."/>
            <person name="Maughan P.J."/>
            <person name="Tester M."/>
        </authorList>
    </citation>
    <scope>NUCLEOTIDE SEQUENCE [LARGE SCALE GENOMIC DNA]</scope>
    <source>
        <strain evidence="1">cv. PI 614886</strain>
    </source>
</reference>
<dbReference type="OMA" id="CKCEFEC"/>
<reference evidence="1" key="2">
    <citation type="submission" date="2021-03" db="UniProtKB">
        <authorList>
            <consortium name="EnsemblPlants"/>
        </authorList>
    </citation>
    <scope>IDENTIFICATION</scope>
</reference>
<organism evidence="1 2">
    <name type="scientific">Chenopodium quinoa</name>
    <name type="common">Quinoa</name>
    <dbReference type="NCBI Taxonomy" id="63459"/>
    <lineage>
        <taxon>Eukaryota</taxon>
        <taxon>Viridiplantae</taxon>
        <taxon>Streptophyta</taxon>
        <taxon>Embryophyta</taxon>
        <taxon>Tracheophyta</taxon>
        <taxon>Spermatophyta</taxon>
        <taxon>Magnoliopsida</taxon>
        <taxon>eudicotyledons</taxon>
        <taxon>Gunneridae</taxon>
        <taxon>Pentapetalae</taxon>
        <taxon>Caryophyllales</taxon>
        <taxon>Chenopodiaceae</taxon>
        <taxon>Chenopodioideae</taxon>
        <taxon>Atripliceae</taxon>
        <taxon>Chenopodium</taxon>
    </lineage>
</organism>